<dbReference type="Proteomes" id="UP000283095">
    <property type="component" value="Chromosome"/>
</dbReference>
<reference evidence="2 3" key="1">
    <citation type="submission" date="2018-01" db="EMBL/GenBank/DDBJ databases">
        <title>Bacillus asahii Genome sequencing and assembly.</title>
        <authorList>
            <person name="Jiang H."/>
            <person name="Feng Y."/>
            <person name="Zhao F."/>
            <person name="Lin X."/>
        </authorList>
    </citation>
    <scope>NUCLEOTIDE SEQUENCE [LARGE SCALE GENOMIC DNA]</scope>
    <source>
        <strain evidence="2 3">OM18</strain>
    </source>
</reference>
<evidence type="ECO:0000313" key="2">
    <source>
        <dbReference type="EMBL" id="AZV43590.1"/>
    </source>
</evidence>
<feature type="region of interest" description="Disordered" evidence="1">
    <location>
        <begin position="279"/>
        <end position="315"/>
    </location>
</feature>
<organism evidence="2 3">
    <name type="scientific">Peribacillus asahii</name>
    <dbReference type="NCBI Taxonomy" id="228899"/>
    <lineage>
        <taxon>Bacteria</taxon>
        <taxon>Bacillati</taxon>
        <taxon>Bacillota</taxon>
        <taxon>Bacilli</taxon>
        <taxon>Bacillales</taxon>
        <taxon>Bacillaceae</taxon>
        <taxon>Peribacillus</taxon>
    </lineage>
</organism>
<dbReference type="RefSeq" id="WP_127760737.1">
    <property type="nucleotide sequence ID" value="NZ_CP026095.1"/>
</dbReference>
<evidence type="ECO:0000256" key="1">
    <source>
        <dbReference type="SAM" id="MobiDB-lite"/>
    </source>
</evidence>
<sequence length="315" mass="35111">MTIENTLRQADNEVIVEGLLQEVRLETRNTTDGRGFIGGEIDIEVSEGSVHTLRVFSMKEKKDGSENGIYKGLLTVKEEYVSIAKVGRDEADKVRITAGQLGVNDYVGGDGQVKTHPQLSTNFINRVQANDTFEPKAEFEVEMVIQSVAEEMDREGEETGRVKLKGFVPQYGGGIAPLEFVAEGEGAEYIRDTYEKGQTVKIYGDIVNKVEITKIEEAVGFGKPKEKIKRNFVREYLITGGSEPYEEENVNTYDVKAIGKALTEREVYLEGLIKKAEEKAKNGNKPAKKEEKKGFGSKPKKEEKTIDISDDDLPF</sequence>
<evidence type="ECO:0000313" key="3">
    <source>
        <dbReference type="Proteomes" id="UP000283095"/>
    </source>
</evidence>
<proteinExistence type="predicted"/>
<dbReference type="KEGG" id="pasa:BAOM_2981"/>
<name>A0A3T0KTH4_9BACI</name>
<protein>
    <submittedName>
        <fullName evidence="2">Uncharacterized protein</fullName>
    </submittedName>
</protein>
<feature type="compositionally biased region" description="Basic and acidic residues" evidence="1">
    <location>
        <begin position="279"/>
        <end position="307"/>
    </location>
</feature>
<dbReference type="OrthoDB" id="2595722at2"/>
<dbReference type="AlphaFoldDB" id="A0A3T0KTH4"/>
<gene>
    <name evidence="2" type="ORF">BAOM_2981</name>
</gene>
<accession>A0A3T0KTH4</accession>
<dbReference type="EMBL" id="CP026095">
    <property type="protein sequence ID" value="AZV43590.1"/>
    <property type="molecule type" value="Genomic_DNA"/>
</dbReference>